<dbReference type="GO" id="GO:0016616">
    <property type="term" value="F:oxidoreductase activity, acting on the CH-OH group of donors, NAD or NADP as acceptor"/>
    <property type="evidence" value="ECO:0007669"/>
    <property type="project" value="UniProtKB-ARBA"/>
</dbReference>
<dbReference type="InterPro" id="IPR002347">
    <property type="entry name" value="SDR_fam"/>
</dbReference>
<feature type="domain" description="Ketoreductase" evidence="5">
    <location>
        <begin position="5"/>
        <end position="190"/>
    </location>
</feature>
<dbReference type="PRINTS" id="PR00081">
    <property type="entry name" value="GDHRDH"/>
</dbReference>
<dbReference type="InterPro" id="IPR057326">
    <property type="entry name" value="KR_dom"/>
</dbReference>
<protein>
    <submittedName>
        <fullName evidence="6">6296_t:CDS:1</fullName>
    </submittedName>
</protein>
<sequence>MSNLTTIIVTGASRGLGRAVALLSIKHFNSNVLAIARSEKDLNSLKLHVENEHGHKGRLEFVVGDVNDSSVIDTAIKQCLSSWGRLDGIVTNAGVIEPIGTIANTKLEDWKGHFDVNFFSIISLLQKAIPHLRESKGRVITISSGAASHAYYGWGAYCTSKAALTSLTSNLAIEEPDITSIAIRPGAEHMLKGDYDKFVSLYKNKNLVNPEEPAYIIAGLVTGQPSKELNGKFYSWDDPELAAFQKK</sequence>
<dbReference type="EMBL" id="CAJVPL010000329">
    <property type="protein sequence ID" value="CAG8483669.1"/>
    <property type="molecule type" value="Genomic_DNA"/>
</dbReference>
<evidence type="ECO:0000256" key="1">
    <source>
        <dbReference type="ARBA" id="ARBA00006484"/>
    </source>
</evidence>
<dbReference type="InterPro" id="IPR020904">
    <property type="entry name" value="Sc_DH/Rdtase_CS"/>
</dbReference>
<comment type="caution">
    <text evidence="6">The sequence shown here is derived from an EMBL/GenBank/DDBJ whole genome shotgun (WGS) entry which is preliminary data.</text>
</comment>
<dbReference type="PRINTS" id="PR00080">
    <property type="entry name" value="SDRFAMILY"/>
</dbReference>
<dbReference type="InterPro" id="IPR036291">
    <property type="entry name" value="NAD(P)-bd_dom_sf"/>
</dbReference>
<dbReference type="PANTHER" id="PTHR43008:SF8">
    <property type="entry name" value="BENZIL REDUCTASE ((S)-BENZOIN FORMING) IRC24"/>
    <property type="match status" value="1"/>
</dbReference>
<dbReference type="PROSITE" id="PS00061">
    <property type="entry name" value="ADH_SHORT"/>
    <property type="match status" value="1"/>
</dbReference>
<dbReference type="Proteomes" id="UP000789831">
    <property type="component" value="Unassembled WGS sequence"/>
</dbReference>
<dbReference type="GO" id="GO:0050664">
    <property type="term" value="F:oxidoreductase activity, acting on NAD(P)H, oxygen as acceptor"/>
    <property type="evidence" value="ECO:0007669"/>
    <property type="project" value="TreeGrafter"/>
</dbReference>
<evidence type="ECO:0000313" key="6">
    <source>
        <dbReference type="EMBL" id="CAG8483669.1"/>
    </source>
</evidence>
<dbReference type="SMART" id="SM00822">
    <property type="entry name" value="PKS_KR"/>
    <property type="match status" value="1"/>
</dbReference>
<gene>
    <name evidence="6" type="ORF">AGERDE_LOCUS3368</name>
</gene>
<name>A0A9N8ZEB7_9GLOM</name>
<keyword evidence="3" id="KW-0560">Oxidoreductase</keyword>
<dbReference type="AlphaFoldDB" id="A0A9N8ZEB7"/>
<dbReference type="Pfam" id="PF00106">
    <property type="entry name" value="adh_short"/>
    <property type="match status" value="1"/>
</dbReference>
<evidence type="ECO:0000256" key="2">
    <source>
        <dbReference type="ARBA" id="ARBA00022857"/>
    </source>
</evidence>
<dbReference type="PANTHER" id="PTHR43008">
    <property type="entry name" value="BENZIL REDUCTASE"/>
    <property type="match status" value="1"/>
</dbReference>
<dbReference type="OrthoDB" id="153074at2759"/>
<evidence type="ECO:0000256" key="4">
    <source>
        <dbReference type="RuleBase" id="RU000363"/>
    </source>
</evidence>
<comment type="similarity">
    <text evidence="1 4">Belongs to the short-chain dehydrogenases/reductases (SDR) family.</text>
</comment>
<keyword evidence="7" id="KW-1185">Reference proteome</keyword>
<evidence type="ECO:0000256" key="3">
    <source>
        <dbReference type="ARBA" id="ARBA00023002"/>
    </source>
</evidence>
<dbReference type="Gene3D" id="3.40.50.720">
    <property type="entry name" value="NAD(P)-binding Rossmann-like Domain"/>
    <property type="match status" value="1"/>
</dbReference>
<proteinExistence type="inferred from homology"/>
<dbReference type="SUPFAM" id="SSF51735">
    <property type="entry name" value="NAD(P)-binding Rossmann-fold domains"/>
    <property type="match status" value="1"/>
</dbReference>
<keyword evidence="2" id="KW-0521">NADP</keyword>
<evidence type="ECO:0000313" key="7">
    <source>
        <dbReference type="Proteomes" id="UP000789831"/>
    </source>
</evidence>
<evidence type="ECO:0000259" key="5">
    <source>
        <dbReference type="SMART" id="SM00822"/>
    </source>
</evidence>
<organism evidence="6 7">
    <name type="scientific">Ambispora gerdemannii</name>
    <dbReference type="NCBI Taxonomy" id="144530"/>
    <lineage>
        <taxon>Eukaryota</taxon>
        <taxon>Fungi</taxon>
        <taxon>Fungi incertae sedis</taxon>
        <taxon>Mucoromycota</taxon>
        <taxon>Glomeromycotina</taxon>
        <taxon>Glomeromycetes</taxon>
        <taxon>Archaeosporales</taxon>
        <taxon>Ambisporaceae</taxon>
        <taxon>Ambispora</taxon>
    </lineage>
</organism>
<accession>A0A9N8ZEB7</accession>
<reference evidence="6" key="1">
    <citation type="submission" date="2021-06" db="EMBL/GenBank/DDBJ databases">
        <authorList>
            <person name="Kallberg Y."/>
            <person name="Tangrot J."/>
            <person name="Rosling A."/>
        </authorList>
    </citation>
    <scope>NUCLEOTIDE SEQUENCE</scope>
    <source>
        <strain evidence="6">MT106</strain>
    </source>
</reference>